<comment type="caution">
    <text evidence="2">The sequence shown here is derived from an EMBL/GenBank/DDBJ whole genome shotgun (WGS) entry which is preliminary data.</text>
</comment>
<feature type="region of interest" description="Disordered" evidence="1">
    <location>
        <begin position="155"/>
        <end position="174"/>
    </location>
</feature>
<proteinExistence type="predicted"/>
<evidence type="ECO:0000313" key="2">
    <source>
        <dbReference type="EMBL" id="KAL3688592.1"/>
    </source>
</evidence>
<feature type="compositionally biased region" description="Basic and acidic residues" evidence="1">
    <location>
        <begin position="43"/>
        <end position="84"/>
    </location>
</feature>
<name>A0ABD3HAP6_9MARC</name>
<protein>
    <submittedName>
        <fullName evidence="2">Uncharacterized protein</fullName>
    </submittedName>
</protein>
<feature type="compositionally biased region" description="Polar residues" evidence="1">
    <location>
        <begin position="20"/>
        <end position="41"/>
    </location>
</feature>
<dbReference type="EMBL" id="JBJQOH010000004">
    <property type="protein sequence ID" value="KAL3688592.1"/>
    <property type="molecule type" value="Genomic_DNA"/>
</dbReference>
<dbReference type="AlphaFoldDB" id="A0ABD3HAP6"/>
<feature type="compositionally biased region" description="Basic and acidic residues" evidence="1">
    <location>
        <begin position="1"/>
        <end position="17"/>
    </location>
</feature>
<organism evidence="2 3">
    <name type="scientific">Riccia sorocarpa</name>
    <dbReference type="NCBI Taxonomy" id="122646"/>
    <lineage>
        <taxon>Eukaryota</taxon>
        <taxon>Viridiplantae</taxon>
        <taxon>Streptophyta</taxon>
        <taxon>Embryophyta</taxon>
        <taxon>Marchantiophyta</taxon>
        <taxon>Marchantiopsida</taxon>
        <taxon>Marchantiidae</taxon>
        <taxon>Marchantiales</taxon>
        <taxon>Ricciaceae</taxon>
        <taxon>Riccia</taxon>
    </lineage>
</organism>
<evidence type="ECO:0000256" key="1">
    <source>
        <dbReference type="SAM" id="MobiDB-lite"/>
    </source>
</evidence>
<dbReference type="Proteomes" id="UP001633002">
    <property type="component" value="Unassembled WGS sequence"/>
</dbReference>
<accession>A0ABD3HAP6</accession>
<keyword evidence="3" id="KW-1185">Reference proteome</keyword>
<sequence length="211" mass="23433">MEQIKEEKNGSPLEEKPNGQPVQPTNGHNQSNPDTQVTTQLGKELEPQVESEKASNDVEHGGLKLPTEPETHIENVDSLKREHPGLGLSAEESEPDAKRNVEKRLKETILSLEDVKFEGDKKDCSLNSALEEAEDRSISTGVRGKEEETLVNEVVEPLQPTVNSPTKEEHHEEVKEGVHFAGMSAQLTTNHCTEVVSMDRGFQRKAEKIVK</sequence>
<gene>
    <name evidence="2" type="ORF">R1sor_014901</name>
</gene>
<feature type="region of interest" description="Disordered" evidence="1">
    <location>
        <begin position="1"/>
        <end position="101"/>
    </location>
</feature>
<evidence type="ECO:0000313" key="3">
    <source>
        <dbReference type="Proteomes" id="UP001633002"/>
    </source>
</evidence>
<reference evidence="2 3" key="1">
    <citation type="submission" date="2024-09" db="EMBL/GenBank/DDBJ databases">
        <title>Chromosome-scale assembly of Riccia sorocarpa.</title>
        <authorList>
            <person name="Paukszto L."/>
        </authorList>
    </citation>
    <scope>NUCLEOTIDE SEQUENCE [LARGE SCALE GENOMIC DNA]</scope>
    <source>
        <strain evidence="2">LP-2024</strain>
        <tissue evidence="2">Aerial parts of the thallus</tissue>
    </source>
</reference>